<proteinExistence type="predicted"/>
<evidence type="ECO:0000259" key="1">
    <source>
        <dbReference type="Pfam" id="PF07919"/>
    </source>
</evidence>
<evidence type="ECO:0000313" key="4">
    <source>
        <dbReference type="Proteomes" id="UP000820818"/>
    </source>
</evidence>
<reference evidence="3 4" key="1">
    <citation type="submission" date="2022-05" db="EMBL/GenBank/DDBJ databases">
        <title>A multi-omics perspective on studying reproductive biology in Daphnia sinensis.</title>
        <authorList>
            <person name="Jia J."/>
        </authorList>
    </citation>
    <scope>NUCLEOTIDE SEQUENCE [LARGE SCALE GENOMIC DNA]</scope>
    <source>
        <strain evidence="3 4">WSL</strain>
    </source>
</reference>
<dbReference type="EMBL" id="WJBH02000009">
    <property type="protein sequence ID" value="KAI9553255.1"/>
    <property type="molecule type" value="Genomic_DNA"/>
</dbReference>
<dbReference type="InterPro" id="IPR021773">
    <property type="entry name" value="TPC11"/>
</dbReference>
<name>A0AAD5KZ52_9CRUS</name>
<dbReference type="InterPro" id="IPR012880">
    <property type="entry name" value="Gryzun"/>
</dbReference>
<dbReference type="Pfam" id="PF11817">
    <property type="entry name" value="Foie-gras_1"/>
    <property type="match status" value="1"/>
</dbReference>
<comment type="caution">
    <text evidence="3">The sequence shown here is derived from an EMBL/GenBank/DDBJ whole genome shotgun (WGS) entry which is preliminary data.</text>
</comment>
<evidence type="ECO:0000259" key="2">
    <source>
        <dbReference type="Pfam" id="PF11817"/>
    </source>
</evidence>
<accession>A0AAD5KZ52</accession>
<evidence type="ECO:0000313" key="3">
    <source>
        <dbReference type="EMBL" id="KAI9553255.1"/>
    </source>
</evidence>
<organism evidence="3 4">
    <name type="scientific">Daphnia sinensis</name>
    <dbReference type="NCBI Taxonomy" id="1820382"/>
    <lineage>
        <taxon>Eukaryota</taxon>
        <taxon>Metazoa</taxon>
        <taxon>Ecdysozoa</taxon>
        <taxon>Arthropoda</taxon>
        <taxon>Crustacea</taxon>
        <taxon>Branchiopoda</taxon>
        <taxon>Diplostraca</taxon>
        <taxon>Cladocera</taxon>
        <taxon>Anomopoda</taxon>
        <taxon>Daphniidae</taxon>
        <taxon>Daphnia</taxon>
        <taxon>Daphnia similis group</taxon>
    </lineage>
</organism>
<dbReference type="PANTHER" id="PTHR14374:SF0">
    <property type="entry name" value="TRAFFICKING PROTEIN PARTICLE COMPLEX SUBUNIT 11"/>
    <property type="match status" value="1"/>
</dbReference>
<sequence length="1111" mass="126103">MSSDLELPAELMSRPLALVGLTGLHVETNQTHLLIWNSFTSSNRNERPPLNFILFGVNHTFPVAKPDRASYEWYIPKGILKRKWMSKHLNQIPGVLVLFYDLEWDDPAWKAKHAECAHLIQTIRMKLMGRGTKLCLVLLQNSAPLPSSEDILAADRAAALCQVCELPPKSLFVLPCRSDHLQGYTLRLESAFYELCQSSYHLSSRAIRSHRDQLNRTNHGYLFVRHQFKIGFYHELKQDVAMAHKHYSQSYAHLLELRITDANVTEVKIVSGYIGYKVWRLSFLLNLPREAIAHFRSHMDFFRLRVGNPLSKFEHHAWLAAQFSTFGRLFEDAIELGLPAIQTQHPGFFYQQAAQQAIQRKKACYQDYAALEQTAIDNLTPLPFGESSQLEFYGQRPWRPNRLSLEPSDMKAENDGITALLVRERLQVDLTAMIVGALTNAVNQFKNHRSPRMKQYLLVQMAEEYCRSENYTEALTLLEPLLWDYRKDFWWMPLTSLLQLGLRCAYLSGRPAEYFTYAVELCSRVTVKSQEEKAQIFDNLVGILQKRIPPAPPDSGENPAATQLWADQFASFAKGACITTIVTNTISSFVEVKATFTGKQFAAEDVVELEVHVVYTGPKPIRFTSLHVALNNSAYLPFCQVKNSDELEFEPNQVRHYEFEFVAQPQDIGTELQIVSVTFEMGHELVAYLRCEGSSSEEFSSLRSEFPSATEKGLAGIFVLNTTEILPRTANVELIVHHEAPALRGECYPLHLELFNRENEDIINVTLTVTTSSSNGRVHDQPKIDGNVSVQLKNEKLIAGQTCQWNVFAQMEQPGKHCITFQVNYEINSAAGNNSCTYKSQYVKTLELETVQPVECEAQFQTIQFQPLRQIPVGEQCVAVMTVTNLSPFPLQLEQGVWKFDTLLTNHPMGNSQLAGLVLQKGEKANDVAVLSLSNGDNRHIRTGSYTLKWKRSNQMKAEGYKIPYSASSFDLPEMETWSVPLRIHVTLPAHGYVREPMNMAIVIHNPGPSYIELDVYMSSNDAFMFAGNKQIKIQIYPEDDYVLKYNLYPLLSGFVALPPLQLKTPTSTIDPVVAMDQSVLDELVSRYVPTHIYVLPQAKEKGKTNLLRSE</sequence>
<feature type="domain" description="Trafficking protein particle complex subunit 11" evidence="2">
    <location>
        <begin position="263"/>
        <end position="524"/>
    </location>
</feature>
<feature type="domain" description="Gryzun putative trafficking through Golgi" evidence="1">
    <location>
        <begin position="946"/>
        <end position="1056"/>
    </location>
</feature>
<protein>
    <recommendedName>
        <fullName evidence="5">Trafficking protein particle complex subunit 11</fullName>
    </recommendedName>
</protein>
<evidence type="ECO:0008006" key="5">
    <source>
        <dbReference type="Google" id="ProtNLM"/>
    </source>
</evidence>
<dbReference type="GO" id="GO:0005737">
    <property type="term" value="C:cytoplasm"/>
    <property type="evidence" value="ECO:0007669"/>
    <property type="project" value="TreeGrafter"/>
</dbReference>
<gene>
    <name evidence="3" type="ORF">GHT06_021151</name>
</gene>
<dbReference type="AlphaFoldDB" id="A0AAD5KZ52"/>
<keyword evidence="4" id="KW-1185">Reference proteome</keyword>
<dbReference type="PANTHER" id="PTHR14374">
    <property type="entry name" value="FOIE GRAS"/>
    <property type="match status" value="1"/>
</dbReference>
<dbReference type="Pfam" id="PF07919">
    <property type="entry name" value="Gryzun"/>
    <property type="match status" value="1"/>
</dbReference>
<dbReference type="Proteomes" id="UP000820818">
    <property type="component" value="Linkage Group LG9"/>
</dbReference>